<name>A0A0D2NVR1_GOSRA</name>
<feature type="transmembrane region" description="Helical" evidence="1">
    <location>
        <begin position="51"/>
        <end position="70"/>
    </location>
</feature>
<keyword evidence="3" id="KW-1185">Reference proteome</keyword>
<dbReference type="Gramene" id="KJB18083">
    <property type="protein sequence ID" value="KJB18083"/>
    <property type="gene ID" value="B456_003G033200"/>
</dbReference>
<dbReference type="EMBL" id="CM001742">
    <property type="protein sequence ID" value="KJB18083.1"/>
    <property type="molecule type" value="Genomic_DNA"/>
</dbReference>
<reference evidence="2 3" key="1">
    <citation type="journal article" date="2012" name="Nature">
        <title>Repeated polyploidization of Gossypium genomes and the evolution of spinnable cotton fibres.</title>
        <authorList>
            <person name="Paterson A.H."/>
            <person name="Wendel J.F."/>
            <person name="Gundlach H."/>
            <person name="Guo H."/>
            <person name="Jenkins J."/>
            <person name="Jin D."/>
            <person name="Llewellyn D."/>
            <person name="Showmaker K.C."/>
            <person name="Shu S."/>
            <person name="Udall J."/>
            <person name="Yoo M.J."/>
            <person name="Byers R."/>
            <person name="Chen W."/>
            <person name="Doron-Faigenboim A."/>
            <person name="Duke M.V."/>
            <person name="Gong L."/>
            <person name="Grimwood J."/>
            <person name="Grover C."/>
            <person name="Grupp K."/>
            <person name="Hu G."/>
            <person name="Lee T.H."/>
            <person name="Li J."/>
            <person name="Lin L."/>
            <person name="Liu T."/>
            <person name="Marler B.S."/>
            <person name="Page J.T."/>
            <person name="Roberts A.W."/>
            <person name="Romanel E."/>
            <person name="Sanders W.S."/>
            <person name="Szadkowski E."/>
            <person name="Tan X."/>
            <person name="Tang H."/>
            <person name="Xu C."/>
            <person name="Wang J."/>
            <person name="Wang Z."/>
            <person name="Zhang D."/>
            <person name="Zhang L."/>
            <person name="Ashrafi H."/>
            <person name="Bedon F."/>
            <person name="Bowers J.E."/>
            <person name="Brubaker C.L."/>
            <person name="Chee P.W."/>
            <person name="Das S."/>
            <person name="Gingle A.R."/>
            <person name="Haigler C.H."/>
            <person name="Harker D."/>
            <person name="Hoffmann L.V."/>
            <person name="Hovav R."/>
            <person name="Jones D.C."/>
            <person name="Lemke C."/>
            <person name="Mansoor S."/>
            <person name="ur Rahman M."/>
            <person name="Rainville L.N."/>
            <person name="Rambani A."/>
            <person name="Reddy U.K."/>
            <person name="Rong J.K."/>
            <person name="Saranga Y."/>
            <person name="Scheffler B.E."/>
            <person name="Scheffler J.A."/>
            <person name="Stelly D.M."/>
            <person name="Triplett B.A."/>
            <person name="Van Deynze A."/>
            <person name="Vaslin M.F."/>
            <person name="Waghmare V.N."/>
            <person name="Walford S.A."/>
            <person name="Wright R.J."/>
            <person name="Zaki E.A."/>
            <person name="Zhang T."/>
            <person name="Dennis E.S."/>
            <person name="Mayer K.F."/>
            <person name="Peterson D.G."/>
            <person name="Rokhsar D.S."/>
            <person name="Wang X."/>
            <person name="Schmutz J."/>
        </authorList>
    </citation>
    <scope>NUCLEOTIDE SEQUENCE [LARGE SCALE GENOMIC DNA]</scope>
</reference>
<proteinExistence type="predicted"/>
<keyword evidence="1" id="KW-1133">Transmembrane helix</keyword>
<accession>A0A0D2NVR1</accession>
<evidence type="ECO:0000256" key="1">
    <source>
        <dbReference type="SAM" id="Phobius"/>
    </source>
</evidence>
<organism evidence="2 3">
    <name type="scientific">Gossypium raimondii</name>
    <name type="common">Peruvian cotton</name>
    <name type="synonym">Gossypium klotzschianum subsp. raimondii</name>
    <dbReference type="NCBI Taxonomy" id="29730"/>
    <lineage>
        <taxon>Eukaryota</taxon>
        <taxon>Viridiplantae</taxon>
        <taxon>Streptophyta</taxon>
        <taxon>Embryophyta</taxon>
        <taxon>Tracheophyta</taxon>
        <taxon>Spermatophyta</taxon>
        <taxon>Magnoliopsida</taxon>
        <taxon>eudicotyledons</taxon>
        <taxon>Gunneridae</taxon>
        <taxon>Pentapetalae</taxon>
        <taxon>rosids</taxon>
        <taxon>malvids</taxon>
        <taxon>Malvales</taxon>
        <taxon>Malvaceae</taxon>
        <taxon>Malvoideae</taxon>
        <taxon>Gossypium</taxon>
    </lineage>
</organism>
<dbReference type="Proteomes" id="UP000032304">
    <property type="component" value="Chromosome 3"/>
</dbReference>
<evidence type="ECO:0000313" key="3">
    <source>
        <dbReference type="Proteomes" id="UP000032304"/>
    </source>
</evidence>
<protein>
    <submittedName>
        <fullName evidence="2">Uncharacterized protein</fullName>
    </submittedName>
</protein>
<dbReference type="AlphaFoldDB" id="A0A0D2NVR1"/>
<keyword evidence="1" id="KW-0812">Transmembrane</keyword>
<evidence type="ECO:0000313" key="2">
    <source>
        <dbReference type="EMBL" id="KJB18083.1"/>
    </source>
</evidence>
<gene>
    <name evidence="2" type="ORF">B456_003G033200</name>
</gene>
<keyword evidence="1" id="KW-0472">Membrane</keyword>
<sequence>MQCSIMHQIQFTFDRKVKVHQGDGGFEHTKWMDLKVGDFIQLHCLVSSIDLNTHCICLLMSLVFVVLFTCKFNAM</sequence>
<dbReference type="OMA" id="SIMHQIQ"/>